<dbReference type="OrthoDB" id="435311at2759"/>
<dbReference type="Pfam" id="PF14768">
    <property type="entry name" value="RPA_interact_C"/>
    <property type="match status" value="1"/>
</dbReference>
<dbReference type="Proteomes" id="UP000515163">
    <property type="component" value="Unplaced"/>
</dbReference>
<keyword evidence="11" id="KW-1185">Reference proteome</keyword>
<feature type="domain" description="RPA-interacting protein N-terminal" evidence="8">
    <location>
        <begin position="17"/>
        <end position="55"/>
    </location>
</feature>
<keyword evidence="6" id="KW-0175">Coiled coil</keyword>
<keyword evidence="4" id="KW-0862">Zinc</keyword>
<proteinExistence type="predicted"/>
<evidence type="ECO:0000256" key="6">
    <source>
        <dbReference type="SAM" id="Coils"/>
    </source>
</evidence>
<protein>
    <submittedName>
        <fullName evidence="12">RPA-interacting protein A-like</fullName>
    </submittedName>
</protein>
<dbReference type="AlphaFoldDB" id="A0A6P8I034"/>
<sequence>MSSTMSSSSRDLDPFARHRSQYKFTTPPWKDTYKKRCMERLRNGRQRFVERFRQMDVSTSDPVNISSEVERVMNEEWSQIAGENSNLPSWKPTKESCQPFPGMKLDAEKESDLNEIISMMEEIQKELVEEEKMILREYNENLRFEEESLCAAIDKLSTDDVLCPVCKRNPLHQNKQVIFCQCGMRIDTEYDALDLSYVKSQIEESISTHRDEGCSTEPEFVVSDAIGLGASNLITQCKTCGFLYIII</sequence>
<evidence type="ECO:0000256" key="2">
    <source>
        <dbReference type="ARBA" id="ARBA00022723"/>
    </source>
</evidence>
<dbReference type="PANTHER" id="PTHR31742:SF1">
    <property type="entry name" value="RPA-INTERACTING PROTEIN"/>
    <property type="match status" value="1"/>
</dbReference>
<gene>
    <name evidence="12" type="primary">LOC116294765</name>
</gene>
<evidence type="ECO:0000313" key="12">
    <source>
        <dbReference type="RefSeq" id="XP_031558285.1"/>
    </source>
</evidence>
<dbReference type="Pfam" id="PF14766">
    <property type="entry name" value="RPA_interact_N"/>
    <property type="match status" value="1"/>
</dbReference>
<evidence type="ECO:0000313" key="11">
    <source>
        <dbReference type="Proteomes" id="UP000515163"/>
    </source>
</evidence>
<reference evidence="12" key="1">
    <citation type="submission" date="2025-08" db="UniProtKB">
        <authorList>
            <consortium name="RefSeq"/>
        </authorList>
    </citation>
    <scope>IDENTIFICATION</scope>
    <source>
        <tissue evidence="12">Tentacle</tissue>
    </source>
</reference>
<keyword evidence="2" id="KW-0479">Metal-binding</keyword>
<dbReference type="InterPro" id="IPR028159">
    <property type="entry name" value="RPA_interact_C_dom"/>
</dbReference>
<keyword evidence="5" id="KW-0539">Nucleus</keyword>
<accession>A0A6P8I034</accession>
<dbReference type="FunCoup" id="A0A6P8I034">
    <property type="interactions" value="2071"/>
</dbReference>
<dbReference type="InterPro" id="IPR028158">
    <property type="entry name" value="RPA_interact_N_dom"/>
</dbReference>
<dbReference type="InParanoid" id="A0A6P8I034"/>
<evidence type="ECO:0000259" key="9">
    <source>
        <dbReference type="Pfam" id="PF14767"/>
    </source>
</evidence>
<feature type="region of interest" description="Disordered" evidence="7">
    <location>
        <begin position="1"/>
        <end position="21"/>
    </location>
</feature>
<dbReference type="GO" id="GO:0008270">
    <property type="term" value="F:zinc ion binding"/>
    <property type="evidence" value="ECO:0007669"/>
    <property type="project" value="UniProtKB-KW"/>
</dbReference>
<dbReference type="KEGG" id="aten:116294765"/>
<evidence type="ECO:0000259" key="10">
    <source>
        <dbReference type="Pfam" id="PF14768"/>
    </source>
</evidence>
<evidence type="ECO:0000256" key="5">
    <source>
        <dbReference type="ARBA" id="ARBA00023242"/>
    </source>
</evidence>
<dbReference type="GeneID" id="116294765"/>
<feature type="domain" description="RPA-interacting protein C-terminal" evidence="10">
    <location>
        <begin position="162"/>
        <end position="244"/>
    </location>
</feature>
<dbReference type="GO" id="GO:0006606">
    <property type="term" value="P:protein import into nucleus"/>
    <property type="evidence" value="ECO:0007669"/>
    <property type="project" value="TreeGrafter"/>
</dbReference>
<keyword evidence="3" id="KW-0863">Zinc-finger</keyword>
<dbReference type="InterPro" id="IPR028155">
    <property type="entry name" value="RPA_interact_central"/>
</dbReference>
<evidence type="ECO:0000256" key="4">
    <source>
        <dbReference type="ARBA" id="ARBA00022833"/>
    </source>
</evidence>
<evidence type="ECO:0000256" key="1">
    <source>
        <dbReference type="ARBA" id="ARBA00004123"/>
    </source>
</evidence>
<comment type="subcellular location">
    <subcellularLocation>
        <location evidence="1">Nucleus</location>
    </subcellularLocation>
</comment>
<evidence type="ECO:0000256" key="7">
    <source>
        <dbReference type="SAM" id="MobiDB-lite"/>
    </source>
</evidence>
<feature type="coiled-coil region" evidence="6">
    <location>
        <begin position="113"/>
        <end position="148"/>
    </location>
</feature>
<feature type="domain" description="RPA-interacting protein central" evidence="9">
    <location>
        <begin position="69"/>
        <end position="153"/>
    </location>
</feature>
<dbReference type="PANTHER" id="PTHR31742">
    <property type="entry name" value="RPA-INTERACTING PROTEIN RPAIN"/>
    <property type="match status" value="1"/>
</dbReference>
<dbReference type="RefSeq" id="XP_031558285.1">
    <property type="nucleotide sequence ID" value="XM_031702425.1"/>
</dbReference>
<evidence type="ECO:0000256" key="3">
    <source>
        <dbReference type="ARBA" id="ARBA00022771"/>
    </source>
</evidence>
<dbReference type="Pfam" id="PF14767">
    <property type="entry name" value="RPA_interact_M"/>
    <property type="match status" value="1"/>
</dbReference>
<organism evidence="11 12">
    <name type="scientific">Actinia tenebrosa</name>
    <name type="common">Australian red waratah sea anemone</name>
    <dbReference type="NCBI Taxonomy" id="6105"/>
    <lineage>
        <taxon>Eukaryota</taxon>
        <taxon>Metazoa</taxon>
        <taxon>Cnidaria</taxon>
        <taxon>Anthozoa</taxon>
        <taxon>Hexacorallia</taxon>
        <taxon>Actiniaria</taxon>
        <taxon>Actiniidae</taxon>
        <taxon>Actinia</taxon>
    </lineage>
</organism>
<evidence type="ECO:0000259" key="8">
    <source>
        <dbReference type="Pfam" id="PF14766"/>
    </source>
</evidence>
<dbReference type="GO" id="GO:0005634">
    <property type="term" value="C:nucleus"/>
    <property type="evidence" value="ECO:0007669"/>
    <property type="project" value="UniProtKB-SubCell"/>
</dbReference>
<name>A0A6P8I034_ACTTE</name>
<dbReference type="InterPro" id="IPR028156">
    <property type="entry name" value="RIP"/>
</dbReference>